<sequence>MKEKAIVSTATLLTSLLAYWYAREMQKDTNAYIILGGFVGSLIGETIVETRNKNGNNS</sequence>
<comment type="caution">
    <text evidence="1">The sequence shown here is derived from an EMBL/GenBank/DDBJ whole genome shotgun (WGS) entry which is preliminary data.</text>
</comment>
<proteinExistence type="predicted"/>
<reference evidence="1" key="2">
    <citation type="submission" date="2020-09" db="EMBL/GenBank/DDBJ databases">
        <authorList>
            <person name="Sun Q."/>
            <person name="Zhou Y."/>
        </authorList>
    </citation>
    <scope>NUCLEOTIDE SEQUENCE</scope>
    <source>
        <strain evidence="1">CGMCC 1.15448</strain>
    </source>
</reference>
<accession>A0A8J2XRP3</accession>
<gene>
    <name evidence="1" type="ORF">GCM10011511_11430</name>
</gene>
<dbReference type="EMBL" id="BMJC01000001">
    <property type="protein sequence ID" value="GGA89910.1"/>
    <property type="molecule type" value="Genomic_DNA"/>
</dbReference>
<dbReference type="Proteomes" id="UP000607559">
    <property type="component" value="Unassembled WGS sequence"/>
</dbReference>
<evidence type="ECO:0000313" key="2">
    <source>
        <dbReference type="Proteomes" id="UP000607559"/>
    </source>
</evidence>
<name>A0A8J2XRP3_9BACT</name>
<evidence type="ECO:0000313" key="1">
    <source>
        <dbReference type="EMBL" id="GGA89910.1"/>
    </source>
</evidence>
<keyword evidence="2" id="KW-1185">Reference proteome</keyword>
<organism evidence="1 2">
    <name type="scientific">Puia dinghuensis</name>
    <dbReference type="NCBI Taxonomy" id="1792502"/>
    <lineage>
        <taxon>Bacteria</taxon>
        <taxon>Pseudomonadati</taxon>
        <taxon>Bacteroidota</taxon>
        <taxon>Chitinophagia</taxon>
        <taxon>Chitinophagales</taxon>
        <taxon>Chitinophagaceae</taxon>
        <taxon>Puia</taxon>
    </lineage>
</organism>
<dbReference type="AlphaFoldDB" id="A0A8J2XRP3"/>
<dbReference type="RefSeq" id="WP_188929406.1">
    <property type="nucleotide sequence ID" value="NZ_BMJC01000001.1"/>
</dbReference>
<reference evidence="1" key="1">
    <citation type="journal article" date="2014" name="Int. J. Syst. Evol. Microbiol.">
        <title>Complete genome sequence of Corynebacterium casei LMG S-19264T (=DSM 44701T), isolated from a smear-ripened cheese.</title>
        <authorList>
            <consortium name="US DOE Joint Genome Institute (JGI-PGF)"/>
            <person name="Walter F."/>
            <person name="Albersmeier A."/>
            <person name="Kalinowski J."/>
            <person name="Ruckert C."/>
        </authorList>
    </citation>
    <scope>NUCLEOTIDE SEQUENCE</scope>
    <source>
        <strain evidence="1">CGMCC 1.15448</strain>
    </source>
</reference>
<protein>
    <submittedName>
        <fullName evidence="1">Uncharacterized protein</fullName>
    </submittedName>
</protein>